<accession>A0A5J4QWQ8</accession>
<organism evidence="1">
    <name type="scientific">termite gut metagenome</name>
    <dbReference type="NCBI Taxonomy" id="433724"/>
    <lineage>
        <taxon>unclassified sequences</taxon>
        <taxon>metagenomes</taxon>
        <taxon>organismal metagenomes</taxon>
    </lineage>
</organism>
<protein>
    <submittedName>
        <fullName evidence="1">Uncharacterized protein</fullName>
    </submittedName>
</protein>
<dbReference type="EMBL" id="SNRY01002311">
    <property type="protein sequence ID" value="KAA6325699.1"/>
    <property type="molecule type" value="Genomic_DNA"/>
</dbReference>
<dbReference type="AlphaFoldDB" id="A0A5J4QWQ8"/>
<name>A0A5J4QWQ8_9ZZZZ</name>
<evidence type="ECO:0000313" key="1">
    <source>
        <dbReference type="EMBL" id="KAA6325699.1"/>
    </source>
</evidence>
<gene>
    <name evidence="1" type="ORF">EZS27_025120</name>
</gene>
<comment type="caution">
    <text evidence="1">The sequence shown here is derived from an EMBL/GenBank/DDBJ whole genome shotgun (WGS) entry which is preliminary data.</text>
</comment>
<reference evidence="1" key="1">
    <citation type="submission" date="2019-03" db="EMBL/GenBank/DDBJ databases">
        <title>Single cell metagenomics reveals metabolic interactions within the superorganism composed of flagellate Streblomastix strix and complex community of Bacteroidetes bacteria on its surface.</title>
        <authorList>
            <person name="Treitli S.C."/>
            <person name="Kolisko M."/>
            <person name="Husnik F."/>
            <person name="Keeling P."/>
            <person name="Hampl V."/>
        </authorList>
    </citation>
    <scope>NUCLEOTIDE SEQUENCE</scope>
    <source>
        <strain evidence="1">STM</strain>
    </source>
</reference>
<sequence>MTELYIEGVAAVFPENMNLSVKRENPFFTKNGEYTYELTLSLNNPINAALYKHLNRLNSISEVKTKRKIVLITDNRVYCNGTEIITGWTEKTVSIQIASGNSELNYFISSDLLISSLDLGSATIPSSTAARLMYVEKTYPDVDFCLPTIMKTMNEESEEIINKWDVEVYVENGIDKCRLIDSGTTYIAQHFLCAVIRKICNAIGYYVELNQLEQTEFVSIYFPHSIQTTQYAEMFPGWTVKELFEEIEKLTNVSFFINSQKHFVQVFINNAFYKNAKLISIKNVIDTYQVEVDKEKAETLQESNVSYDLPEDEFYLLSKLKKSILNIAIRKSFDSYSSLSSYMRTSDDKTKGSVIV</sequence>
<proteinExistence type="predicted"/>